<feature type="transmembrane region" description="Helical" evidence="6">
    <location>
        <begin position="85"/>
        <end position="106"/>
    </location>
</feature>
<dbReference type="Pfam" id="PF13440">
    <property type="entry name" value="Polysacc_synt_3"/>
    <property type="match status" value="1"/>
</dbReference>
<dbReference type="EMBL" id="FAXN01000087">
    <property type="protein sequence ID" value="CUV66430.1"/>
    <property type="molecule type" value="Genomic_DNA"/>
</dbReference>
<feature type="transmembrane region" description="Helical" evidence="6">
    <location>
        <begin position="411"/>
        <end position="432"/>
    </location>
</feature>
<feature type="transmembrane region" description="Helical" evidence="6">
    <location>
        <begin position="156"/>
        <end position="179"/>
    </location>
</feature>
<gene>
    <name evidence="7" type="primary">wzx</name>
    <name evidence="7" type="ORF">BN3087_820019</name>
</gene>
<feature type="transmembrane region" description="Helical" evidence="6">
    <location>
        <begin position="126"/>
        <end position="144"/>
    </location>
</feature>
<feature type="transmembrane region" description="Helical" evidence="6">
    <location>
        <begin position="316"/>
        <end position="340"/>
    </location>
</feature>
<evidence type="ECO:0000256" key="4">
    <source>
        <dbReference type="ARBA" id="ARBA00022989"/>
    </source>
</evidence>
<dbReference type="PANTHER" id="PTHR30250:SF26">
    <property type="entry name" value="PSMA PROTEIN"/>
    <property type="match status" value="1"/>
</dbReference>
<dbReference type="PANTHER" id="PTHR30250">
    <property type="entry name" value="PST FAMILY PREDICTED COLANIC ACID TRANSPORTER"/>
    <property type="match status" value="1"/>
</dbReference>
<comment type="subcellular location">
    <subcellularLocation>
        <location evidence="1">Cell membrane</location>
        <topology evidence="1">Multi-pass membrane protein</topology>
    </subcellularLocation>
</comment>
<keyword evidence="3 6" id="KW-0812">Transmembrane</keyword>
<evidence type="ECO:0000256" key="1">
    <source>
        <dbReference type="ARBA" id="ARBA00004651"/>
    </source>
</evidence>
<evidence type="ECO:0000256" key="2">
    <source>
        <dbReference type="ARBA" id="ARBA00022475"/>
    </source>
</evidence>
<feature type="transmembrane region" description="Helical" evidence="6">
    <location>
        <begin position="40"/>
        <end position="65"/>
    </location>
</feature>
<name>A0A0S4XQP2_9BACT</name>
<feature type="transmembrane region" description="Helical" evidence="6">
    <location>
        <begin position="379"/>
        <end position="399"/>
    </location>
</feature>
<feature type="transmembrane region" description="Helical" evidence="6">
    <location>
        <begin position="12"/>
        <end position="34"/>
    </location>
</feature>
<accession>A0A0S4XQP2</accession>
<feature type="transmembrane region" description="Helical" evidence="6">
    <location>
        <begin position="232"/>
        <end position="249"/>
    </location>
</feature>
<evidence type="ECO:0000256" key="5">
    <source>
        <dbReference type="ARBA" id="ARBA00023136"/>
    </source>
</evidence>
<feature type="transmembrane region" description="Helical" evidence="6">
    <location>
        <begin position="185"/>
        <end position="205"/>
    </location>
</feature>
<dbReference type="AlphaFoldDB" id="A0A0S4XQP2"/>
<protein>
    <submittedName>
        <fullName evidence="7">O-antigen flippase Wzx</fullName>
    </submittedName>
</protein>
<evidence type="ECO:0000256" key="6">
    <source>
        <dbReference type="SAM" id="Phobius"/>
    </source>
</evidence>
<evidence type="ECO:0000256" key="3">
    <source>
        <dbReference type="ARBA" id="ARBA00022692"/>
    </source>
</evidence>
<dbReference type="GO" id="GO:0005886">
    <property type="term" value="C:plasma membrane"/>
    <property type="evidence" value="ECO:0007669"/>
    <property type="project" value="UniProtKB-SubCell"/>
</dbReference>
<evidence type="ECO:0000313" key="7">
    <source>
        <dbReference type="EMBL" id="CUV66430.1"/>
    </source>
</evidence>
<sequence>MINQLSLKKNIMVSYASQTYVVLIGILILPFYIGTMGAEAYGLIGFFAILQTWFNLLDVGLIPTIGRETARMRAGAYDSITYIRLFRALNIIFILIAIIGSGILLITSGIIADKWLHAELLSISEIHFALKIMSISVALRWMSGLYRGVISGSEELVWLGGYNAIMVTLRFLIVFPVMWELGATITVFFTYQLAIAIVEFIGLLIKSKSLLPHITSSQANNIGWSIKPIKSILGFSLSIALTSVIWTLVTQTDKLIMSNLLSLTNYGYFTLAVLVASGIMMISSPISSAIMPRMVKLDAEGKYDDMIYIYRQSTQIVTVIAGSISIILAGFAEPILYVWTGDAYIASVAAPIMRLYAIGYGILAVGAFPYYLQYAKGKLKLHIIGNILFVLILMPTLFWATERYGMIGAGYAWLFVNLLYFAVWTYVVHYAYAKGIHMQWMRDIIFLIFLPIFMAYVFQGTIQASSRIMMLVEILGVGGIILLSSILSSETVRNVVLKKFKKLST</sequence>
<keyword evidence="4 6" id="KW-1133">Transmembrane helix</keyword>
<feature type="transmembrane region" description="Helical" evidence="6">
    <location>
        <begin position="444"/>
        <end position="462"/>
    </location>
</feature>
<keyword evidence="2" id="KW-1003">Cell membrane</keyword>
<reference evidence="7" key="1">
    <citation type="submission" date="2015-11" db="EMBL/GenBank/DDBJ databases">
        <authorList>
            <person name="Zhang Y."/>
            <person name="Guo Z."/>
        </authorList>
    </citation>
    <scope>NUCLEOTIDE SEQUENCE</scope>
    <source>
        <strain evidence="7">BN30871</strain>
    </source>
</reference>
<feature type="transmembrane region" description="Helical" evidence="6">
    <location>
        <begin position="269"/>
        <end position="295"/>
    </location>
</feature>
<proteinExistence type="predicted"/>
<feature type="transmembrane region" description="Helical" evidence="6">
    <location>
        <begin position="468"/>
        <end position="489"/>
    </location>
</feature>
<feature type="transmembrane region" description="Helical" evidence="6">
    <location>
        <begin position="352"/>
        <end position="372"/>
    </location>
</feature>
<keyword evidence="5 6" id="KW-0472">Membrane</keyword>
<organism evidence="7">
    <name type="scientific">Sulfurovum sp. enrichment culture clone C5</name>
    <dbReference type="NCBI Taxonomy" id="497650"/>
    <lineage>
        <taxon>Bacteria</taxon>
        <taxon>Pseudomonadati</taxon>
        <taxon>Campylobacterota</taxon>
        <taxon>Epsilonproteobacteria</taxon>
        <taxon>Campylobacterales</taxon>
        <taxon>Sulfurovaceae</taxon>
        <taxon>Sulfurovum</taxon>
        <taxon>environmental samples</taxon>
    </lineage>
</organism>
<dbReference type="InterPro" id="IPR050833">
    <property type="entry name" value="Poly_Biosynth_Transport"/>
</dbReference>